<dbReference type="PROSITE" id="PS50826">
    <property type="entry name" value="RUN"/>
    <property type="match status" value="1"/>
</dbReference>
<dbReference type="GO" id="GO:0031267">
    <property type="term" value="F:small GTPase binding"/>
    <property type="evidence" value="ECO:0007669"/>
    <property type="project" value="InterPro"/>
</dbReference>
<feature type="domain" description="RUN" evidence="2">
    <location>
        <begin position="23"/>
        <end position="141"/>
    </location>
</feature>
<dbReference type="EMBL" id="CAAALY010013734">
    <property type="protein sequence ID" value="VEL12091.1"/>
    <property type="molecule type" value="Genomic_DNA"/>
</dbReference>
<keyword evidence="4" id="KW-1185">Reference proteome</keyword>
<evidence type="ECO:0000259" key="2">
    <source>
        <dbReference type="PROSITE" id="PS50826"/>
    </source>
</evidence>
<protein>
    <recommendedName>
        <fullName evidence="2">RUN domain-containing protein</fullName>
    </recommendedName>
</protein>
<feature type="region of interest" description="Disordered" evidence="1">
    <location>
        <begin position="69"/>
        <end position="141"/>
    </location>
</feature>
<evidence type="ECO:0000313" key="4">
    <source>
        <dbReference type="Proteomes" id="UP000784294"/>
    </source>
</evidence>
<organism evidence="3 4">
    <name type="scientific">Protopolystoma xenopodis</name>
    <dbReference type="NCBI Taxonomy" id="117903"/>
    <lineage>
        <taxon>Eukaryota</taxon>
        <taxon>Metazoa</taxon>
        <taxon>Spiralia</taxon>
        <taxon>Lophotrochozoa</taxon>
        <taxon>Platyhelminthes</taxon>
        <taxon>Monogenea</taxon>
        <taxon>Polyopisthocotylea</taxon>
        <taxon>Polystomatidea</taxon>
        <taxon>Polystomatidae</taxon>
        <taxon>Protopolystoma</taxon>
    </lineage>
</organism>
<evidence type="ECO:0000313" key="3">
    <source>
        <dbReference type="EMBL" id="VEL12091.1"/>
    </source>
</evidence>
<name>A0A3S5BPF4_9PLAT</name>
<dbReference type="PANTHER" id="PTHR46070">
    <property type="entry name" value="PINSTRIPE, ISOFORM A"/>
    <property type="match status" value="1"/>
</dbReference>
<dbReference type="InterPro" id="IPR047278">
    <property type="entry name" value="DEN5A/B"/>
</dbReference>
<dbReference type="PANTHER" id="PTHR46070:SF1">
    <property type="entry name" value="PINSTRIPE, ISOFORM A"/>
    <property type="match status" value="1"/>
</dbReference>
<dbReference type="GO" id="GO:0005085">
    <property type="term" value="F:guanyl-nucleotide exchange factor activity"/>
    <property type="evidence" value="ECO:0007669"/>
    <property type="project" value="InterPro"/>
</dbReference>
<accession>A0A3S5BPF4</accession>
<dbReference type="OrthoDB" id="6019893at2759"/>
<dbReference type="InterPro" id="IPR004012">
    <property type="entry name" value="Run_dom"/>
</dbReference>
<reference evidence="3" key="1">
    <citation type="submission" date="2018-11" db="EMBL/GenBank/DDBJ databases">
        <authorList>
            <consortium name="Pathogen Informatics"/>
        </authorList>
    </citation>
    <scope>NUCLEOTIDE SEQUENCE</scope>
</reference>
<dbReference type="AlphaFoldDB" id="A0A3S5BPF4"/>
<evidence type="ECO:0000256" key="1">
    <source>
        <dbReference type="SAM" id="MobiDB-lite"/>
    </source>
</evidence>
<gene>
    <name evidence="3" type="ORF">PXEA_LOCUS5531</name>
</gene>
<dbReference type="InterPro" id="IPR037213">
    <property type="entry name" value="Run_dom_sf"/>
</dbReference>
<dbReference type="Gene3D" id="1.20.58.900">
    <property type="match status" value="1"/>
</dbReference>
<dbReference type="Proteomes" id="UP000784294">
    <property type="component" value="Unassembled WGS sequence"/>
</dbReference>
<proteinExistence type="predicted"/>
<sequence>MVLQKLGHEAVELGHGHLLVSDIEENTLVSRLCDLLERIFAHGLNKKMGKSALWSYLLLFLELNIKLPGTQSDRQPNYNGQSSRLSPCGTRQPLGNQHHQQERYQRGATLSPSPSLLRRRAQTLTRRSPATTAPSEYKDFN</sequence>
<feature type="compositionally biased region" description="Polar residues" evidence="1">
    <location>
        <begin position="69"/>
        <end position="85"/>
    </location>
</feature>
<comment type="caution">
    <text evidence="3">The sequence shown here is derived from an EMBL/GenBank/DDBJ whole genome shotgun (WGS) entry which is preliminary data.</text>
</comment>
<dbReference type="SUPFAM" id="SSF140741">
    <property type="entry name" value="RUN domain-like"/>
    <property type="match status" value="1"/>
</dbReference>